<evidence type="ECO:0000313" key="1">
    <source>
        <dbReference type="EMBL" id="EBN8299716.1"/>
    </source>
</evidence>
<dbReference type="AlphaFoldDB" id="A0A5T8WHQ2"/>
<reference evidence="1" key="1">
    <citation type="submission" date="2018-08" db="EMBL/GenBank/DDBJ databases">
        <authorList>
            <consortium name="PulseNet: The National Subtyping Network for Foodborne Disease Surveillance"/>
            <person name="Tarr C.L."/>
            <person name="Trees E."/>
            <person name="Katz L.S."/>
            <person name="Carleton-Romer H.A."/>
            <person name="Stroika S."/>
            <person name="Kucerova Z."/>
            <person name="Roache K.F."/>
            <person name="Sabol A.L."/>
            <person name="Besser J."/>
            <person name="Gerner-Smidt P."/>
        </authorList>
    </citation>
    <scope>NUCLEOTIDE SEQUENCE</scope>
    <source>
        <strain evidence="1">PNUSAS050161</strain>
    </source>
</reference>
<dbReference type="EMBL" id="AAGGXD010000012">
    <property type="protein sequence ID" value="EBN8299716.1"/>
    <property type="molecule type" value="Genomic_DNA"/>
</dbReference>
<gene>
    <name evidence="1" type="ORF">D1D77_08180</name>
</gene>
<name>A0A5T8WHQ2_SALER</name>
<proteinExistence type="predicted"/>
<protein>
    <submittedName>
        <fullName evidence="1">Modulator protein</fullName>
    </submittedName>
</protein>
<organism evidence="1">
    <name type="scientific">Salmonella enterica</name>
    <name type="common">Salmonella choleraesuis</name>
    <dbReference type="NCBI Taxonomy" id="28901"/>
    <lineage>
        <taxon>Bacteria</taxon>
        <taxon>Pseudomonadati</taxon>
        <taxon>Pseudomonadota</taxon>
        <taxon>Gammaproteobacteria</taxon>
        <taxon>Enterobacterales</taxon>
        <taxon>Enterobacteriaceae</taxon>
        <taxon>Salmonella</taxon>
    </lineage>
</organism>
<sequence>MKKRYHPVKHGTLRTLQEYADPFSVEVRRVGVNKGFQVHRTDGEWRTVVDFSDNSIPLAIRDRTHAEWGRIITDNALLLLSDD</sequence>
<accession>A0A5T8WHQ2</accession>
<comment type="caution">
    <text evidence="1">The sequence shown here is derived from an EMBL/GenBank/DDBJ whole genome shotgun (WGS) entry which is preliminary data.</text>
</comment>